<protein>
    <submittedName>
        <fullName evidence="1">Pimeloyl-ACP methyl ester carboxylesterase</fullName>
    </submittedName>
</protein>
<gene>
    <name evidence="1" type="ORF">GC106_40730</name>
</gene>
<keyword evidence="2" id="KW-1185">Reference proteome</keyword>
<accession>A0ABX2F6M3</accession>
<dbReference type="Gene3D" id="3.40.50.1820">
    <property type="entry name" value="alpha/beta hydrolase"/>
    <property type="match status" value="1"/>
</dbReference>
<proteinExistence type="predicted"/>
<organism evidence="1 2">
    <name type="scientific">Kibdelosporangium persicum</name>
    <dbReference type="NCBI Taxonomy" id="2698649"/>
    <lineage>
        <taxon>Bacteria</taxon>
        <taxon>Bacillati</taxon>
        <taxon>Actinomycetota</taxon>
        <taxon>Actinomycetes</taxon>
        <taxon>Pseudonocardiales</taxon>
        <taxon>Pseudonocardiaceae</taxon>
        <taxon>Kibdelosporangium</taxon>
    </lineage>
</organism>
<dbReference type="SUPFAM" id="SSF53474">
    <property type="entry name" value="alpha/beta-Hydrolases"/>
    <property type="match status" value="1"/>
</dbReference>
<sequence>MWTLLQPRSRSRERVLAAVSGIRGLLRDPVWRIADPGQGRGTGVLLVPGFGAPDLSLGLTRTWLTARGYRPAGARIGFNVGCTTTLVDRIERRLRRHAEATGDKVILLGQSRGGWLARLVASRCPELVRGLFMFGTPVLDPLGAKPEAVRTARMLTRLSALGLPGFLRESCFSGNCYESNAAALATALPPGIPAVSMYSRTDGVVPWELCLDPCAEWVEVESTHVGMALVPDFYRVLGPRLAAWVT</sequence>
<comment type="caution">
    <text evidence="1">The sequence shown here is derived from an EMBL/GenBank/DDBJ whole genome shotgun (WGS) entry which is preliminary data.</text>
</comment>
<name>A0ABX2F6M3_9PSEU</name>
<dbReference type="InterPro" id="IPR029058">
    <property type="entry name" value="AB_hydrolase_fold"/>
</dbReference>
<reference evidence="1 2" key="1">
    <citation type="submission" date="2020-01" db="EMBL/GenBank/DDBJ databases">
        <title>Kibdelosporangium persica a novel Actinomycetes from a hot desert in Iran.</title>
        <authorList>
            <person name="Safaei N."/>
            <person name="Zaburannyi N."/>
            <person name="Mueller R."/>
            <person name="Wink J."/>
        </authorList>
    </citation>
    <scope>NUCLEOTIDE SEQUENCE [LARGE SCALE GENOMIC DNA]</scope>
    <source>
        <strain evidence="1 2">4NS15</strain>
    </source>
</reference>
<dbReference type="EMBL" id="JAAATY010000011">
    <property type="protein sequence ID" value="NRN66843.1"/>
    <property type="molecule type" value="Genomic_DNA"/>
</dbReference>
<dbReference type="Proteomes" id="UP000763557">
    <property type="component" value="Unassembled WGS sequence"/>
</dbReference>
<evidence type="ECO:0000313" key="2">
    <source>
        <dbReference type="Proteomes" id="UP000763557"/>
    </source>
</evidence>
<evidence type="ECO:0000313" key="1">
    <source>
        <dbReference type="EMBL" id="NRN66843.1"/>
    </source>
</evidence>